<comment type="pathway">
    <text evidence="2 8">Ketone metabolism; succinyl-CoA degradation; acetoacetyl-CoA from succinyl-CoA: step 1/1.</text>
</comment>
<evidence type="ECO:0000256" key="1">
    <source>
        <dbReference type="ARBA" id="ARBA00004173"/>
    </source>
</evidence>
<evidence type="ECO:0000256" key="5">
    <source>
        <dbReference type="ARBA" id="ARBA00022946"/>
    </source>
</evidence>
<reference evidence="10 11" key="1">
    <citation type="submission" date="2020-11" db="EMBL/GenBank/DDBJ databases">
        <authorList>
            <person name="Wallbank WR R."/>
            <person name="Pardo Diaz C."/>
            <person name="Kozak K."/>
            <person name="Martin S."/>
            <person name="Jiggins C."/>
            <person name="Moest M."/>
            <person name="Warren A I."/>
            <person name="Generalovic N T."/>
            <person name="Byers J.R.P. K."/>
            <person name="Montejo-Kovacevich G."/>
            <person name="Yen C E."/>
        </authorList>
    </citation>
    <scope>NUCLEOTIDE SEQUENCE [LARGE SCALE GENOMIC DNA]</scope>
</reference>
<dbReference type="PROSITE" id="PS01273">
    <property type="entry name" value="COA_TRANSF_1"/>
    <property type="match status" value="1"/>
</dbReference>
<dbReference type="FunFam" id="3.40.1080.10:FF:000001">
    <property type="entry name" value="Succinyl-coa:3-ketoacid-coenzyme a transferase subunit b"/>
    <property type="match status" value="1"/>
</dbReference>
<dbReference type="GO" id="GO:0008260">
    <property type="term" value="F:succinyl-CoA:3-oxo-acid CoA-transferase activity"/>
    <property type="evidence" value="ECO:0007669"/>
    <property type="project" value="UniProtKB-EC"/>
</dbReference>
<comment type="similarity">
    <text evidence="3 8">Belongs to the 3-oxoacid CoA-transferase family.</text>
</comment>
<organism evidence="10 11">
    <name type="scientific">Hermetia illucens</name>
    <name type="common">Black soldier fly</name>
    <dbReference type="NCBI Taxonomy" id="343691"/>
    <lineage>
        <taxon>Eukaryota</taxon>
        <taxon>Metazoa</taxon>
        <taxon>Ecdysozoa</taxon>
        <taxon>Arthropoda</taxon>
        <taxon>Hexapoda</taxon>
        <taxon>Insecta</taxon>
        <taxon>Pterygota</taxon>
        <taxon>Neoptera</taxon>
        <taxon>Endopterygota</taxon>
        <taxon>Diptera</taxon>
        <taxon>Brachycera</taxon>
        <taxon>Stratiomyomorpha</taxon>
        <taxon>Stratiomyidae</taxon>
        <taxon>Hermetiinae</taxon>
        <taxon>Hermetia</taxon>
    </lineage>
</organism>
<comment type="function">
    <text evidence="7 8">Key enzyme for ketone body catabolism. Transfers the CoA moiety from succinate to acetoacetate. Formation of the enzyme-CoA intermediate proceeds via an unstable anhydride species formed between the carboxylate groups of the enzyme and substrate.</text>
</comment>
<name>A0A7R8UJQ5_HERIL</name>
<dbReference type="OMA" id="VKTMGQI"/>
<dbReference type="PANTHER" id="PTHR13707:SF23">
    <property type="entry name" value="SUCCINYL-COA:3-KETOACID-COENZYME A TRANSFERASE"/>
    <property type="match status" value="1"/>
</dbReference>
<accession>A0A7R8UJQ5</accession>
<gene>
    <name evidence="10" type="ORF">HERILL_LOCUS4893</name>
</gene>
<dbReference type="PROSITE" id="PS01274">
    <property type="entry name" value="COA_TRANSF_2"/>
    <property type="match status" value="1"/>
</dbReference>
<feature type="active site" description="5-glutamyl coenzyme A thioester intermediate" evidence="9">
    <location>
        <position position="340"/>
    </location>
</feature>
<dbReference type="InterPro" id="IPR004165">
    <property type="entry name" value="CoA_trans_fam_I"/>
</dbReference>
<dbReference type="InterPro" id="IPR037171">
    <property type="entry name" value="NagB/RpiA_transferase-like"/>
</dbReference>
<dbReference type="UniPathway" id="UPA00929">
    <property type="reaction ID" value="UER00894"/>
</dbReference>
<dbReference type="InterPro" id="IPR004164">
    <property type="entry name" value="CoA_transf_AS"/>
</dbReference>
<dbReference type="PIRSF" id="PIRSF000858">
    <property type="entry name" value="SCOT-t"/>
    <property type="match status" value="1"/>
</dbReference>
<dbReference type="FunCoup" id="A0A7R8UJQ5">
    <property type="interactions" value="620"/>
</dbReference>
<dbReference type="InterPro" id="IPR012791">
    <property type="entry name" value="3-oxoacid_CoA-transf_B"/>
</dbReference>
<dbReference type="NCBIfam" id="TIGR02429">
    <property type="entry name" value="pcaI_scoA_fam"/>
    <property type="match status" value="1"/>
</dbReference>
<keyword evidence="6 8" id="KW-0496">Mitochondrion</keyword>
<keyword evidence="4 8" id="KW-0808">Transferase</keyword>
<evidence type="ECO:0000256" key="6">
    <source>
        <dbReference type="ARBA" id="ARBA00023128"/>
    </source>
</evidence>
<keyword evidence="11" id="KW-1185">Reference proteome</keyword>
<protein>
    <recommendedName>
        <fullName evidence="8">Succinyl-CoA:3-ketoacid-coenzyme A transferase</fullName>
        <ecNumber evidence="8">2.8.3.5</ecNumber>
    </recommendedName>
</protein>
<dbReference type="Proteomes" id="UP000594454">
    <property type="component" value="Chromosome 2"/>
</dbReference>
<evidence type="ECO:0000313" key="11">
    <source>
        <dbReference type="Proteomes" id="UP000594454"/>
    </source>
</evidence>
<dbReference type="Pfam" id="PF01144">
    <property type="entry name" value="CoA_trans"/>
    <property type="match status" value="2"/>
</dbReference>
<dbReference type="PANTHER" id="PTHR13707">
    <property type="entry name" value="KETOACID-COENZYME A TRANSFERASE"/>
    <property type="match status" value="1"/>
</dbReference>
<evidence type="ECO:0000256" key="3">
    <source>
        <dbReference type="ARBA" id="ARBA00007154"/>
    </source>
</evidence>
<evidence type="ECO:0000313" key="10">
    <source>
        <dbReference type="EMBL" id="CAD7081804.1"/>
    </source>
</evidence>
<evidence type="ECO:0000256" key="7">
    <source>
        <dbReference type="ARBA" id="ARBA00054372"/>
    </source>
</evidence>
<dbReference type="EMBL" id="LR899010">
    <property type="protein sequence ID" value="CAD7081804.1"/>
    <property type="molecule type" value="Genomic_DNA"/>
</dbReference>
<dbReference type="GO" id="GO:0005739">
    <property type="term" value="C:mitochondrion"/>
    <property type="evidence" value="ECO:0007669"/>
    <property type="project" value="UniProtKB-SubCell"/>
</dbReference>
<evidence type="ECO:0000256" key="2">
    <source>
        <dbReference type="ARBA" id="ARBA00004753"/>
    </source>
</evidence>
<dbReference type="InterPro" id="IPR014388">
    <property type="entry name" value="3-oxoacid_CoA-transferase"/>
</dbReference>
<dbReference type="InParanoid" id="A0A7R8UJQ5"/>
<keyword evidence="5" id="KW-0809">Transit peptide</keyword>
<comment type="catalytic activity">
    <reaction evidence="8">
        <text>a 3-oxo acid + succinyl-CoA = a 3-oxoacyl-CoA + succinate</text>
        <dbReference type="Rhea" id="RHEA:24564"/>
        <dbReference type="ChEBI" id="CHEBI:30031"/>
        <dbReference type="ChEBI" id="CHEBI:35973"/>
        <dbReference type="ChEBI" id="CHEBI:57292"/>
        <dbReference type="ChEBI" id="CHEBI:90726"/>
        <dbReference type="EC" id="2.8.3.5"/>
    </reaction>
</comment>
<sequence>MLRLSSNCLLRGFRGNQTFDRLIICKYSTTKGSGNKIYESADDAVRDIPDGAKILFGGFGLCGIPENLINSLIKKGTKNITAYSNNGGVDTFGLGLMINEGLIKRMVVSYTGENAELVKQYLQGQLEIELTPQGTLAERIRAGGAGVPAFYTPTGYGTLIHKGGAPIKYAKNGEVEIASKPREVREFNGRPYVMEKAIFADYAIVKAHKADEYGNLIFNKAARNFNAPMCKAAKITIAEVEEIVPVGALEPDEIHIPGIYVKRIIKGERYIKRIERLRVREEKNGKARTEEDAGAAIRERIARRVALEFKDGMYANLGIGIPVLASNFIPKGVTVLLQSENGILGLGPFPTPAEVDPDLINAGKETVTVVPGASFFGSEESFAMIRGGHVDLTILGAMQVSQGGDLANWMIPGKMVKGMGGAMDLVAAPGTEVIVTMEHNARDGSPKILKECKLPLTGKKCVDMIITEKAVFTVNKEKGVLNLVEVAEGFSVDDIRVCTGCDFEVSSNLKKMGQVEI</sequence>
<evidence type="ECO:0000256" key="8">
    <source>
        <dbReference type="PIRNR" id="PIRNR000858"/>
    </source>
</evidence>
<dbReference type="EC" id="2.8.3.5" evidence="8"/>
<dbReference type="SUPFAM" id="SSF100950">
    <property type="entry name" value="NagB/RpiA/CoA transferase-like"/>
    <property type="match status" value="2"/>
</dbReference>
<dbReference type="InterPro" id="IPR012792">
    <property type="entry name" value="3-oxoacid_CoA-transf_A"/>
</dbReference>
<dbReference type="FunFam" id="3.40.1080.10:FF:000002">
    <property type="entry name" value="Succinyl-CoA:3-ketoacid-coenzyme A transferase, mitochondrial"/>
    <property type="match status" value="1"/>
</dbReference>
<dbReference type="SMART" id="SM00882">
    <property type="entry name" value="CoA_trans"/>
    <property type="match status" value="2"/>
</dbReference>
<evidence type="ECO:0000256" key="4">
    <source>
        <dbReference type="ARBA" id="ARBA00022679"/>
    </source>
</evidence>
<dbReference type="NCBIfam" id="TIGR02428">
    <property type="entry name" value="pcaJ_scoB_fam"/>
    <property type="match status" value="1"/>
</dbReference>
<dbReference type="InterPro" id="IPR004163">
    <property type="entry name" value="CoA_transf_BS"/>
</dbReference>
<dbReference type="AlphaFoldDB" id="A0A7R8UJQ5"/>
<dbReference type="OrthoDB" id="1933379at2759"/>
<evidence type="ECO:0000256" key="9">
    <source>
        <dbReference type="PIRSR" id="PIRSR000858-1"/>
    </source>
</evidence>
<dbReference type="Gene3D" id="3.40.1080.10">
    <property type="entry name" value="Glutaconate Coenzyme A-transferase"/>
    <property type="match status" value="2"/>
</dbReference>
<proteinExistence type="inferred from homology"/>
<comment type="subcellular location">
    <subcellularLocation>
        <location evidence="1">Mitochondrion</location>
    </subcellularLocation>
</comment>
<dbReference type="GO" id="GO:0046952">
    <property type="term" value="P:ketone body catabolic process"/>
    <property type="evidence" value="ECO:0007669"/>
    <property type="project" value="InterPro"/>
</dbReference>